<protein>
    <submittedName>
        <fullName evidence="1">Uncharacterized protein</fullName>
    </submittedName>
</protein>
<gene>
    <name evidence="1" type="ORF">EHH44_06095</name>
</gene>
<reference evidence="1" key="1">
    <citation type="submission" date="2018-11" db="EMBL/GenBank/DDBJ databases">
        <authorList>
            <person name="Sattar A."/>
            <person name="Zunita Z."/>
            <person name="Jalila A."/>
            <person name="Saleha A.A."/>
        </authorList>
    </citation>
    <scope>NUCLEOTIDE SEQUENCE</scope>
    <source>
        <strain evidence="1">F12-74</strain>
    </source>
</reference>
<proteinExistence type="predicted"/>
<evidence type="ECO:0000313" key="2">
    <source>
        <dbReference type="Proteomes" id="UP000268891"/>
    </source>
</evidence>
<keyword evidence="2" id="KW-1185">Reference proteome</keyword>
<sequence>MAMSVMLGRAAVVAVAAMLGRAAVVAMSAMLGRAAQEATLASQALPVEAREAALASARPVAAGWVADLAVHHP</sequence>
<name>A0ACD2EQJ7_9MYCO</name>
<comment type="caution">
    <text evidence="1">The sequence shown here is derived from an EMBL/GenBank/DDBJ whole genome shotgun (WGS) entry which is preliminary data.</text>
</comment>
<dbReference type="Proteomes" id="UP000268891">
    <property type="component" value="Unassembled WGS sequence"/>
</dbReference>
<dbReference type="EMBL" id="RRZR01000007">
    <property type="protein sequence ID" value="RRR47153.1"/>
    <property type="molecule type" value="Genomic_DNA"/>
</dbReference>
<evidence type="ECO:0000313" key="1">
    <source>
        <dbReference type="EMBL" id="RRR47153.1"/>
    </source>
</evidence>
<organism evidence="1 2">
    <name type="scientific">Mycolicibacter terrae</name>
    <dbReference type="NCBI Taxonomy" id="1788"/>
    <lineage>
        <taxon>Bacteria</taxon>
        <taxon>Bacillati</taxon>
        <taxon>Actinomycetota</taxon>
        <taxon>Actinomycetes</taxon>
        <taxon>Mycobacteriales</taxon>
        <taxon>Mycobacteriaceae</taxon>
        <taxon>Mycolicibacter</taxon>
    </lineage>
</organism>
<accession>A0ACD2EQJ7</accession>